<dbReference type="HAMAP" id="MF_01161">
    <property type="entry name" value="tRNA_Ile_lys_synt"/>
    <property type="match status" value="1"/>
</dbReference>
<dbReference type="GO" id="GO:0006400">
    <property type="term" value="P:tRNA modification"/>
    <property type="evidence" value="ECO:0007669"/>
    <property type="project" value="UniProtKB-UniRule"/>
</dbReference>
<evidence type="ECO:0000256" key="7">
    <source>
        <dbReference type="ARBA" id="ARBA00048539"/>
    </source>
</evidence>
<dbReference type="GO" id="GO:0005737">
    <property type="term" value="C:cytoplasm"/>
    <property type="evidence" value="ECO:0007669"/>
    <property type="project" value="UniProtKB-SubCell"/>
</dbReference>
<dbReference type="InterPro" id="IPR012094">
    <property type="entry name" value="tRNA_Ile_lys_synt"/>
</dbReference>
<evidence type="ECO:0000256" key="2">
    <source>
        <dbReference type="ARBA" id="ARBA00022490"/>
    </source>
</evidence>
<evidence type="ECO:0000256" key="4">
    <source>
        <dbReference type="ARBA" id="ARBA00022694"/>
    </source>
</evidence>
<dbReference type="GO" id="GO:0005524">
    <property type="term" value="F:ATP binding"/>
    <property type="evidence" value="ECO:0007669"/>
    <property type="project" value="UniProtKB-UniRule"/>
</dbReference>
<dbReference type="KEGG" id="gqu:AWC35_16885"/>
<dbReference type="InterPro" id="IPR015262">
    <property type="entry name" value="tRNA_Ile_lys_synt_subst-bd"/>
</dbReference>
<dbReference type="EC" id="6.3.4.19" evidence="8"/>
<protein>
    <recommendedName>
        <fullName evidence="8">tRNA(Ile)-lysidine synthase</fullName>
        <ecNumber evidence="8">6.3.4.19</ecNumber>
    </recommendedName>
    <alternativeName>
        <fullName evidence="8">tRNA(Ile)-2-lysyl-cytidine synthase</fullName>
    </alternativeName>
    <alternativeName>
        <fullName evidence="8">tRNA(Ile)-lysidine synthetase</fullName>
    </alternativeName>
</protein>
<keyword evidence="4 8" id="KW-0819">tRNA processing</keyword>
<keyword evidence="3 8" id="KW-0436">Ligase</keyword>
<keyword evidence="5 8" id="KW-0547">Nucleotide-binding</keyword>
<dbReference type="Gene3D" id="3.40.50.620">
    <property type="entry name" value="HUPs"/>
    <property type="match status" value="1"/>
</dbReference>
<dbReference type="Pfam" id="PF09179">
    <property type="entry name" value="TilS"/>
    <property type="match status" value="1"/>
</dbReference>
<dbReference type="InterPro" id="IPR014729">
    <property type="entry name" value="Rossmann-like_a/b/a_fold"/>
</dbReference>
<dbReference type="CDD" id="cd01992">
    <property type="entry name" value="TilS_N"/>
    <property type="match status" value="1"/>
</dbReference>
<dbReference type="GO" id="GO:0032267">
    <property type="term" value="F:tRNA(Ile)-lysidine synthase activity"/>
    <property type="evidence" value="ECO:0007669"/>
    <property type="project" value="UniProtKB-EC"/>
</dbReference>
<comment type="domain">
    <text evidence="8">The N-terminal region contains the highly conserved SGGXDS motif, predicted to be a P-loop motif involved in ATP binding.</text>
</comment>
<dbReference type="SMART" id="SM00977">
    <property type="entry name" value="TilS_C"/>
    <property type="match status" value="1"/>
</dbReference>
<dbReference type="PANTHER" id="PTHR43033">
    <property type="entry name" value="TRNA(ILE)-LYSIDINE SYNTHASE-RELATED"/>
    <property type="match status" value="1"/>
</dbReference>
<name>A0A250B3Q2_9GAMM</name>
<dbReference type="EMBL" id="CP014136">
    <property type="protein sequence ID" value="ATA20883.1"/>
    <property type="molecule type" value="Genomic_DNA"/>
</dbReference>
<dbReference type="InterPro" id="IPR011063">
    <property type="entry name" value="TilS/TtcA_N"/>
</dbReference>
<keyword evidence="2 8" id="KW-0963">Cytoplasm</keyword>
<keyword evidence="6 8" id="KW-0067">ATP-binding</keyword>
<evidence type="ECO:0000313" key="10">
    <source>
        <dbReference type="EMBL" id="ATA20883.1"/>
    </source>
</evidence>
<dbReference type="NCBIfam" id="TIGR02433">
    <property type="entry name" value="lysidine_TilS_C"/>
    <property type="match status" value="1"/>
</dbReference>
<dbReference type="SUPFAM" id="SSF56037">
    <property type="entry name" value="PheT/TilS domain"/>
    <property type="match status" value="1"/>
</dbReference>
<dbReference type="OrthoDB" id="9807403at2"/>
<evidence type="ECO:0000256" key="3">
    <source>
        <dbReference type="ARBA" id="ARBA00022598"/>
    </source>
</evidence>
<dbReference type="Pfam" id="PF01171">
    <property type="entry name" value="ATP_bind_3"/>
    <property type="match status" value="1"/>
</dbReference>
<dbReference type="RefSeq" id="WP_095847469.1">
    <property type="nucleotide sequence ID" value="NZ_CP014136.1"/>
</dbReference>
<dbReference type="SUPFAM" id="SSF82829">
    <property type="entry name" value="MesJ substrate recognition domain-like"/>
    <property type="match status" value="1"/>
</dbReference>
<evidence type="ECO:0000256" key="6">
    <source>
        <dbReference type="ARBA" id="ARBA00022840"/>
    </source>
</evidence>
<dbReference type="PANTHER" id="PTHR43033:SF1">
    <property type="entry name" value="TRNA(ILE)-LYSIDINE SYNTHASE-RELATED"/>
    <property type="match status" value="1"/>
</dbReference>
<evidence type="ECO:0000256" key="8">
    <source>
        <dbReference type="HAMAP-Rule" id="MF_01161"/>
    </source>
</evidence>
<dbReference type="Gene3D" id="1.20.59.20">
    <property type="match status" value="1"/>
</dbReference>
<comment type="function">
    <text evidence="8">Ligates lysine onto the cytidine present at position 34 of the AUA codon-specific tRNA(Ile) that contains the anticodon CAU, in an ATP-dependent manner. Cytidine is converted to lysidine, thus changing the amino acid specificity of the tRNA from methionine to isoleucine.</text>
</comment>
<accession>A0A250B3Q2</accession>
<comment type="catalytic activity">
    <reaction evidence="7 8">
        <text>cytidine(34) in tRNA(Ile2) + L-lysine + ATP = lysidine(34) in tRNA(Ile2) + AMP + diphosphate + H(+)</text>
        <dbReference type="Rhea" id="RHEA:43744"/>
        <dbReference type="Rhea" id="RHEA-COMP:10625"/>
        <dbReference type="Rhea" id="RHEA-COMP:10670"/>
        <dbReference type="ChEBI" id="CHEBI:15378"/>
        <dbReference type="ChEBI" id="CHEBI:30616"/>
        <dbReference type="ChEBI" id="CHEBI:32551"/>
        <dbReference type="ChEBI" id="CHEBI:33019"/>
        <dbReference type="ChEBI" id="CHEBI:82748"/>
        <dbReference type="ChEBI" id="CHEBI:83665"/>
        <dbReference type="ChEBI" id="CHEBI:456215"/>
        <dbReference type="EC" id="6.3.4.19"/>
    </reaction>
</comment>
<feature type="binding site" evidence="8">
    <location>
        <begin position="25"/>
        <end position="30"/>
    </location>
    <ligand>
        <name>ATP</name>
        <dbReference type="ChEBI" id="CHEBI:30616"/>
    </ligand>
</feature>
<dbReference type="NCBIfam" id="NF007942">
    <property type="entry name" value="PRK10660.1"/>
    <property type="match status" value="1"/>
</dbReference>
<dbReference type="InterPro" id="IPR012795">
    <property type="entry name" value="tRNA_Ile_lys_synt_N"/>
</dbReference>
<dbReference type="InterPro" id="IPR012796">
    <property type="entry name" value="Lysidine-tRNA-synth_C"/>
</dbReference>
<evidence type="ECO:0000256" key="1">
    <source>
        <dbReference type="ARBA" id="ARBA00004496"/>
    </source>
</evidence>
<evidence type="ECO:0000259" key="9">
    <source>
        <dbReference type="SMART" id="SM00977"/>
    </source>
</evidence>
<keyword evidence="11" id="KW-1185">Reference proteome</keyword>
<comment type="subcellular location">
    <subcellularLocation>
        <location evidence="1 8">Cytoplasm</location>
    </subcellularLocation>
</comment>
<dbReference type="Pfam" id="PF11734">
    <property type="entry name" value="TilS_C"/>
    <property type="match status" value="1"/>
</dbReference>
<reference evidence="10 11" key="1">
    <citation type="submission" date="2016-01" db="EMBL/GenBank/DDBJ databases">
        <authorList>
            <person name="Oliw E.H."/>
        </authorList>
    </citation>
    <scope>NUCLEOTIDE SEQUENCE [LARGE SCALE GENOMIC DNA]</scope>
    <source>
        <strain evidence="10 11">FRB97</strain>
    </source>
</reference>
<proteinExistence type="inferred from homology"/>
<organism evidence="10 11">
    <name type="scientific">Gibbsiella quercinecans</name>
    <dbReference type="NCBI Taxonomy" id="929813"/>
    <lineage>
        <taxon>Bacteria</taxon>
        <taxon>Pseudomonadati</taxon>
        <taxon>Pseudomonadota</taxon>
        <taxon>Gammaproteobacteria</taxon>
        <taxon>Enterobacterales</taxon>
        <taxon>Yersiniaceae</taxon>
        <taxon>Gibbsiella</taxon>
    </lineage>
</organism>
<feature type="domain" description="Lysidine-tRNA(Ile) synthetase C-terminal" evidence="9">
    <location>
        <begin position="359"/>
        <end position="431"/>
    </location>
</feature>
<dbReference type="AlphaFoldDB" id="A0A250B3Q2"/>
<evidence type="ECO:0000313" key="11">
    <source>
        <dbReference type="Proteomes" id="UP000217182"/>
    </source>
</evidence>
<gene>
    <name evidence="8 10" type="primary">tilS</name>
    <name evidence="10" type="ORF">AWC35_16885</name>
</gene>
<dbReference type="SUPFAM" id="SSF52402">
    <property type="entry name" value="Adenine nucleotide alpha hydrolases-like"/>
    <property type="match status" value="1"/>
</dbReference>
<sequence length="441" mass="49594">MDSERLAEQVAQRLAGHSKLLMAFSGGLDSSVLLHLLAQLRRQRPELQVRAVHVHHGLSRFADQWVAHCRQQCLEWQVPLQVQHVQVDSQHGGIEAAARNARYAALAEALAGGETLLTAQHLDDQCETFLLALKRGSGPAGLSAMAAQSQLSGKPLLRPLLDFSRVQLEAYARQHSLCWIEDDSNQDARFDRNFLRLQVLPLLQQRWPHFAAASARSASLCAEQEQLLDELLAEELHALLANDGSLAIAGLVACSPVRRFALLRRWIARFGVTMPAREQLQRLWDEVAMARPDAVPQLQLGQYQIRRYRQHLYLLPQMADLHALCLPWQPRLPLPDGLGTLVSGEGDILLRAPQPGEQVSVRFSAAGKHRIIGRAHSRPIKKLWQELGVPPWLRERTPLIYYDARLIAALGVFVTEAGGVPPDEQPWRLRWDKEEENTKEQ</sequence>
<evidence type="ECO:0000256" key="5">
    <source>
        <dbReference type="ARBA" id="ARBA00022741"/>
    </source>
</evidence>
<dbReference type="Proteomes" id="UP000217182">
    <property type="component" value="Chromosome"/>
</dbReference>
<comment type="similarity">
    <text evidence="8">Belongs to the tRNA(Ile)-lysidine synthase family.</text>
</comment>
<dbReference type="NCBIfam" id="TIGR02432">
    <property type="entry name" value="lysidine_TilS_N"/>
    <property type="match status" value="1"/>
</dbReference>